<proteinExistence type="predicted"/>
<evidence type="ECO:0000313" key="1">
    <source>
        <dbReference type="EMBL" id="KAK3339984.1"/>
    </source>
</evidence>
<comment type="caution">
    <text evidence="1">The sequence shown here is derived from an EMBL/GenBank/DDBJ whole genome shotgun (WGS) entry which is preliminary data.</text>
</comment>
<keyword evidence="2" id="KW-1185">Reference proteome</keyword>
<dbReference type="EMBL" id="JAUIQD010000009">
    <property type="protein sequence ID" value="KAK3339984.1"/>
    <property type="molecule type" value="Genomic_DNA"/>
</dbReference>
<dbReference type="Proteomes" id="UP001275084">
    <property type="component" value="Unassembled WGS sequence"/>
</dbReference>
<reference evidence="1" key="2">
    <citation type="submission" date="2023-06" db="EMBL/GenBank/DDBJ databases">
        <authorList>
            <consortium name="Lawrence Berkeley National Laboratory"/>
            <person name="Haridas S."/>
            <person name="Hensen N."/>
            <person name="Bonometti L."/>
            <person name="Westerberg I."/>
            <person name="Brannstrom I.O."/>
            <person name="Guillou S."/>
            <person name="Cros-Aarteil S."/>
            <person name="Calhoun S."/>
            <person name="Kuo A."/>
            <person name="Mondo S."/>
            <person name="Pangilinan J."/>
            <person name="Riley R."/>
            <person name="Labutti K."/>
            <person name="Andreopoulos B."/>
            <person name="Lipzen A."/>
            <person name="Chen C."/>
            <person name="Yanf M."/>
            <person name="Daum C."/>
            <person name="Ng V."/>
            <person name="Clum A."/>
            <person name="Steindorff A."/>
            <person name="Ohm R."/>
            <person name="Martin F."/>
            <person name="Silar P."/>
            <person name="Natvig D."/>
            <person name="Lalanne C."/>
            <person name="Gautier V."/>
            <person name="Ament-Velasquez S.L."/>
            <person name="Kruys A."/>
            <person name="Hutchinson M.I."/>
            <person name="Powell A.J."/>
            <person name="Barry K."/>
            <person name="Miller A.N."/>
            <person name="Grigoriev I.V."/>
            <person name="Debuchy R."/>
            <person name="Gladieux P."/>
            <person name="Thoren M.H."/>
            <person name="Johannesson H."/>
        </authorList>
    </citation>
    <scope>NUCLEOTIDE SEQUENCE</scope>
    <source>
        <strain evidence="1">CBS 955.72</strain>
    </source>
</reference>
<organism evidence="1 2">
    <name type="scientific">Lasiosphaeria hispida</name>
    <dbReference type="NCBI Taxonomy" id="260671"/>
    <lineage>
        <taxon>Eukaryota</taxon>
        <taxon>Fungi</taxon>
        <taxon>Dikarya</taxon>
        <taxon>Ascomycota</taxon>
        <taxon>Pezizomycotina</taxon>
        <taxon>Sordariomycetes</taxon>
        <taxon>Sordariomycetidae</taxon>
        <taxon>Sordariales</taxon>
        <taxon>Lasiosphaeriaceae</taxon>
        <taxon>Lasiosphaeria</taxon>
    </lineage>
</organism>
<dbReference type="AlphaFoldDB" id="A0AAJ0H5K6"/>
<sequence>MKRNDAVTGRFIQYALMRPGELLMLVRDGRTGRVIVAPEEKHRWICRSSRLGDMREQRRITGQDWEVEGGVGIDFLGTAKEQRKCKFGCNDYYEIYIWDFASSGSADSFYQHNLDANVDASPSRSRQPGQLAGPTVQFLVGNSRGMVMRTSLDTPPGFGRYTFYNDTDAAENAVLFEEQALEGIPENMPFVEITNPLQQLEASEVPLTIPNRATDEAKKNMSPPERDQLDFSNKAYVPGAEESPTGNLVVKDRATLSERLDYASVKLKLSVEQLKLLTDSQEIYTFKDTFHLGDLEPGARERYAKSMKLITVYRAGVIGPATQEPNPDSCPGFAIASTEPHRPRKLGLFIKYSNVKDVHGRHAPGYLKPEDWPDLLSAARKYAAGRSKPPRFALLRLWSALHYYPMTMMLPMRRISFDMGIVRWIKGCVSRGFGHGYG</sequence>
<protein>
    <submittedName>
        <fullName evidence="1">Uncharacterized protein</fullName>
    </submittedName>
</protein>
<accession>A0AAJ0H5K6</accession>
<evidence type="ECO:0000313" key="2">
    <source>
        <dbReference type="Proteomes" id="UP001275084"/>
    </source>
</evidence>
<reference evidence="1" key="1">
    <citation type="journal article" date="2023" name="Mol. Phylogenet. Evol.">
        <title>Genome-scale phylogeny and comparative genomics of the fungal order Sordariales.</title>
        <authorList>
            <person name="Hensen N."/>
            <person name="Bonometti L."/>
            <person name="Westerberg I."/>
            <person name="Brannstrom I.O."/>
            <person name="Guillou S."/>
            <person name="Cros-Aarteil S."/>
            <person name="Calhoun S."/>
            <person name="Haridas S."/>
            <person name="Kuo A."/>
            <person name="Mondo S."/>
            <person name="Pangilinan J."/>
            <person name="Riley R."/>
            <person name="LaButti K."/>
            <person name="Andreopoulos B."/>
            <person name="Lipzen A."/>
            <person name="Chen C."/>
            <person name="Yan M."/>
            <person name="Daum C."/>
            <person name="Ng V."/>
            <person name="Clum A."/>
            <person name="Steindorff A."/>
            <person name="Ohm R.A."/>
            <person name="Martin F."/>
            <person name="Silar P."/>
            <person name="Natvig D.O."/>
            <person name="Lalanne C."/>
            <person name="Gautier V."/>
            <person name="Ament-Velasquez S.L."/>
            <person name="Kruys A."/>
            <person name="Hutchinson M.I."/>
            <person name="Powell A.J."/>
            <person name="Barry K."/>
            <person name="Miller A.N."/>
            <person name="Grigoriev I.V."/>
            <person name="Debuchy R."/>
            <person name="Gladieux P."/>
            <person name="Hiltunen Thoren M."/>
            <person name="Johannesson H."/>
        </authorList>
    </citation>
    <scope>NUCLEOTIDE SEQUENCE</scope>
    <source>
        <strain evidence="1">CBS 955.72</strain>
    </source>
</reference>
<gene>
    <name evidence="1" type="ORF">B0T25DRAFT_618719</name>
</gene>
<name>A0AAJ0H5K6_9PEZI</name>